<feature type="transmembrane region" description="Helical" evidence="1">
    <location>
        <begin position="23"/>
        <end position="40"/>
    </location>
</feature>
<organism evidence="2 3">
    <name type="scientific">Paraglaciecola polaris LMG 21857</name>
    <dbReference type="NCBI Taxonomy" id="1129793"/>
    <lineage>
        <taxon>Bacteria</taxon>
        <taxon>Pseudomonadati</taxon>
        <taxon>Pseudomonadota</taxon>
        <taxon>Gammaproteobacteria</taxon>
        <taxon>Alteromonadales</taxon>
        <taxon>Alteromonadaceae</taxon>
        <taxon>Paraglaciecola</taxon>
    </lineage>
</organism>
<gene>
    <name evidence="2" type="ORF">GPLA_3561</name>
</gene>
<dbReference type="Proteomes" id="UP000006322">
    <property type="component" value="Unassembled WGS sequence"/>
</dbReference>
<comment type="caution">
    <text evidence="2">The sequence shown here is derived from an EMBL/GenBank/DDBJ whole genome shotgun (WGS) entry which is preliminary data.</text>
</comment>
<feature type="transmembrane region" description="Helical" evidence="1">
    <location>
        <begin position="46"/>
        <end position="64"/>
    </location>
</feature>
<evidence type="ECO:0000256" key="1">
    <source>
        <dbReference type="SAM" id="Phobius"/>
    </source>
</evidence>
<keyword evidence="3" id="KW-1185">Reference proteome</keyword>
<proteinExistence type="predicted"/>
<sequence length="155" mass="17107">MLDKSHFIETYDASASAGNAKRTYIIAIFLVISGLVMLSFTEIAPYVAWFIIALGGLEVFSLRFKKSWWLARQLISKAANTELTLTIDDTGVSSKSIHIESTIPWAEISKIEPAAGHPSPGWLLYHKGQKNYLSGRCLSEQAQEFVNAQAALTNT</sequence>
<accession>K6YP07</accession>
<dbReference type="EMBL" id="BAER01000111">
    <property type="protein sequence ID" value="GAC34449.1"/>
    <property type="molecule type" value="Genomic_DNA"/>
</dbReference>
<name>K6YP07_9ALTE</name>
<keyword evidence="1" id="KW-0472">Membrane</keyword>
<keyword evidence="1" id="KW-1133">Transmembrane helix</keyword>
<keyword evidence="1" id="KW-0812">Transmembrane</keyword>
<dbReference type="AlphaFoldDB" id="K6YP07"/>
<evidence type="ECO:0008006" key="4">
    <source>
        <dbReference type="Google" id="ProtNLM"/>
    </source>
</evidence>
<evidence type="ECO:0000313" key="3">
    <source>
        <dbReference type="Proteomes" id="UP000006322"/>
    </source>
</evidence>
<protein>
    <recommendedName>
        <fullName evidence="4">YcxB-like protein domain-containing protein</fullName>
    </recommendedName>
</protein>
<evidence type="ECO:0000313" key="2">
    <source>
        <dbReference type="EMBL" id="GAC34449.1"/>
    </source>
</evidence>
<reference evidence="3" key="1">
    <citation type="journal article" date="2014" name="Environ. Microbiol.">
        <title>Comparative genomics of the marine bacterial genus Glaciecola reveals the high degree of genomic diversity and genomic characteristic for cold adaptation.</title>
        <authorList>
            <person name="Qin Q.L."/>
            <person name="Xie B.B."/>
            <person name="Yu Y."/>
            <person name="Shu Y.L."/>
            <person name="Rong J.C."/>
            <person name="Zhang Y.J."/>
            <person name="Zhao D.L."/>
            <person name="Chen X.L."/>
            <person name="Zhang X.Y."/>
            <person name="Chen B."/>
            <person name="Zhou B.C."/>
            <person name="Zhang Y.Z."/>
        </authorList>
    </citation>
    <scope>NUCLEOTIDE SEQUENCE [LARGE SCALE GENOMIC DNA]</scope>
    <source>
        <strain evidence="3">LMG 21857</strain>
    </source>
</reference>